<reference evidence="8 9" key="1">
    <citation type="journal article" date="2018" name="MBio">
        <title>Insights into the evolution of host association through the isolation and characterization of a novel human periodontal pathobiont, Desulfobulbus oralis.</title>
        <authorList>
            <person name="Cross K.L."/>
            <person name="Chirania P."/>
            <person name="Xiong W."/>
            <person name="Beall C.J."/>
            <person name="Elkins J.G."/>
            <person name="Giannone R.J."/>
            <person name="Griffen A.L."/>
            <person name="Guss A.M."/>
            <person name="Hettich R.L."/>
            <person name="Joshi S.S."/>
            <person name="Mokrzan E.M."/>
            <person name="Martin R.K."/>
            <person name="Zhulin I.B."/>
            <person name="Leys E.J."/>
            <person name="Podar M."/>
        </authorList>
    </citation>
    <scope>NUCLEOTIDE SEQUENCE [LARGE SCALE GENOMIC DNA]</scope>
    <source>
        <strain evidence="8 9">ORNL</strain>
    </source>
</reference>
<evidence type="ECO:0000313" key="8">
    <source>
        <dbReference type="EMBL" id="AVD71429.1"/>
    </source>
</evidence>
<dbReference type="InterPro" id="IPR015942">
    <property type="entry name" value="Asp/Glu/hydantoin_racemase"/>
</dbReference>
<dbReference type="Gene3D" id="3.40.50.1860">
    <property type="match status" value="2"/>
</dbReference>
<evidence type="ECO:0000256" key="1">
    <source>
        <dbReference type="ARBA" id="ARBA00001602"/>
    </source>
</evidence>
<evidence type="ECO:0000256" key="2">
    <source>
        <dbReference type="ARBA" id="ARBA00013090"/>
    </source>
</evidence>
<evidence type="ECO:0000256" key="7">
    <source>
        <dbReference type="HAMAP-Rule" id="MF_00258"/>
    </source>
</evidence>
<dbReference type="OrthoDB" id="9801055at2"/>
<dbReference type="InterPro" id="IPR033134">
    <property type="entry name" value="Asp/Glu_racemase_AS_2"/>
</dbReference>
<keyword evidence="3 7" id="KW-0133">Cell shape</keyword>
<keyword evidence="4 7" id="KW-0573">Peptidoglycan synthesis</keyword>
<dbReference type="GO" id="GO:0009252">
    <property type="term" value="P:peptidoglycan biosynthetic process"/>
    <property type="evidence" value="ECO:0007669"/>
    <property type="project" value="UniProtKB-UniRule"/>
</dbReference>
<dbReference type="HAMAP" id="MF_00258">
    <property type="entry name" value="Glu_racemase"/>
    <property type="match status" value="1"/>
</dbReference>
<dbReference type="Pfam" id="PF01177">
    <property type="entry name" value="Asp_Glu_race"/>
    <property type="match status" value="1"/>
</dbReference>
<name>A0A2L1GP35_9BACT</name>
<dbReference type="KEGG" id="deo:CAY53_08090"/>
<sequence>MIGIFDSGVGGMTVARAIEQLLPDLPYVYFGDLAHSPYGSKSPEMLIEYACRNTDFLLKQGAKIIVIACNSAASAASGALAARYSLPLIDVISPAVQAAARLSQNSRIGLIGTRATVNSGVYATRLQEIRPDCRIFSQACPLLVPLVEEGWLDRRETKTIVRSYLRPLRNRQIDTLILGCTHYPLLTGIIGPRIGKRVRIVSSSGEVARHLKELLDARPSLYAALRAPGLANRYYVSDLPAPVGSLAAAIFGRPVHLEKVNV</sequence>
<keyword evidence="9" id="KW-1185">Reference proteome</keyword>
<feature type="binding site" evidence="7">
    <location>
        <begin position="38"/>
        <end position="39"/>
    </location>
    <ligand>
        <name>substrate</name>
    </ligand>
</feature>
<evidence type="ECO:0000256" key="4">
    <source>
        <dbReference type="ARBA" id="ARBA00022984"/>
    </source>
</evidence>
<dbReference type="GO" id="GO:0071555">
    <property type="term" value="P:cell wall organization"/>
    <property type="evidence" value="ECO:0007669"/>
    <property type="project" value="UniProtKB-KW"/>
</dbReference>
<dbReference type="NCBIfam" id="TIGR00067">
    <property type="entry name" value="glut_race"/>
    <property type="match status" value="1"/>
</dbReference>
<dbReference type="Proteomes" id="UP000239867">
    <property type="component" value="Chromosome"/>
</dbReference>
<dbReference type="InterPro" id="IPR001920">
    <property type="entry name" value="Asp/Glu_race"/>
</dbReference>
<keyword evidence="6 7" id="KW-0961">Cell wall biogenesis/degradation</keyword>
<evidence type="ECO:0000256" key="6">
    <source>
        <dbReference type="ARBA" id="ARBA00023316"/>
    </source>
</evidence>
<keyword evidence="5 7" id="KW-0413">Isomerase</keyword>
<dbReference type="AlphaFoldDB" id="A0A2L1GP35"/>
<comment type="catalytic activity">
    <reaction evidence="1 7">
        <text>L-glutamate = D-glutamate</text>
        <dbReference type="Rhea" id="RHEA:12813"/>
        <dbReference type="ChEBI" id="CHEBI:29985"/>
        <dbReference type="ChEBI" id="CHEBI:29986"/>
        <dbReference type="EC" id="5.1.1.3"/>
    </reaction>
</comment>
<protein>
    <recommendedName>
        <fullName evidence="2 7">Glutamate racemase</fullName>
        <ecNumber evidence="2 7">5.1.1.3</ecNumber>
    </recommendedName>
</protein>
<dbReference type="EC" id="5.1.1.3" evidence="2 7"/>
<dbReference type="GO" id="GO:0008360">
    <property type="term" value="P:regulation of cell shape"/>
    <property type="evidence" value="ECO:0007669"/>
    <property type="project" value="UniProtKB-KW"/>
</dbReference>
<evidence type="ECO:0000256" key="3">
    <source>
        <dbReference type="ARBA" id="ARBA00022960"/>
    </source>
</evidence>
<evidence type="ECO:0000256" key="5">
    <source>
        <dbReference type="ARBA" id="ARBA00023235"/>
    </source>
</evidence>
<dbReference type="GO" id="GO:0008881">
    <property type="term" value="F:glutamate racemase activity"/>
    <property type="evidence" value="ECO:0007669"/>
    <property type="project" value="UniProtKB-UniRule"/>
</dbReference>
<dbReference type="PANTHER" id="PTHR21198:SF2">
    <property type="entry name" value="GLUTAMATE RACEMASE"/>
    <property type="match status" value="1"/>
</dbReference>
<comment type="similarity">
    <text evidence="7">Belongs to the aspartate/glutamate racemases family.</text>
</comment>
<dbReference type="PANTHER" id="PTHR21198">
    <property type="entry name" value="GLUTAMATE RACEMASE"/>
    <property type="match status" value="1"/>
</dbReference>
<dbReference type="PROSITE" id="PS00924">
    <property type="entry name" value="ASP_GLU_RACEMASE_2"/>
    <property type="match status" value="1"/>
</dbReference>
<feature type="binding site" evidence="7">
    <location>
        <begin position="70"/>
        <end position="71"/>
    </location>
    <ligand>
        <name>substrate</name>
    </ligand>
</feature>
<feature type="active site" description="Proton donor/acceptor" evidence="7">
    <location>
        <position position="180"/>
    </location>
</feature>
<comment type="pathway">
    <text evidence="7">Cell wall biogenesis; peptidoglycan biosynthesis.</text>
</comment>
<dbReference type="SUPFAM" id="SSF53681">
    <property type="entry name" value="Aspartate/glutamate racemase"/>
    <property type="match status" value="2"/>
</dbReference>
<proteinExistence type="inferred from homology"/>
<evidence type="ECO:0000313" key="9">
    <source>
        <dbReference type="Proteomes" id="UP000239867"/>
    </source>
</evidence>
<feature type="binding site" evidence="7">
    <location>
        <begin position="181"/>
        <end position="182"/>
    </location>
    <ligand>
        <name>substrate</name>
    </ligand>
</feature>
<dbReference type="EMBL" id="CP021255">
    <property type="protein sequence ID" value="AVD71429.1"/>
    <property type="molecule type" value="Genomic_DNA"/>
</dbReference>
<dbReference type="UniPathway" id="UPA00219"/>
<accession>A0A2L1GP35</accession>
<dbReference type="FunFam" id="3.40.50.1860:FF:000001">
    <property type="entry name" value="Glutamate racemase"/>
    <property type="match status" value="1"/>
</dbReference>
<gene>
    <name evidence="7" type="primary">murI</name>
    <name evidence="8" type="ORF">CAY53_08090</name>
</gene>
<dbReference type="InterPro" id="IPR004391">
    <property type="entry name" value="Glu_race"/>
</dbReference>
<comment type="function">
    <text evidence="7">Provides the (R)-glutamate required for cell wall biosynthesis.</text>
</comment>
<feature type="binding site" evidence="7">
    <location>
        <begin position="6"/>
        <end position="7"/>
    </location>
    <ligand>
        <name>substrate</name>
    </ligand>
</feature>
<feature type="active site" description="Proton donor/acceptor" evidence="7">
    <location>
        <position position="69"/>
    </location>
</feature>
<dbReference type="RefSeq" id="WP_104936691.1">
    <property type="nucleotide sequence ID" value="NZ_CP021255.1"/>
</dbReference>
<organism evidence="8 9">
    <name type="scientific">Desulfobulbus oralis</name>
    <dbReference type="NCBI Taxonomy" id="1986146"/>
    <lineage>
        <taxon>Bacteria</taxon>
        <taxon>Pseudomonadati</taxon>
        <taxon>Thermodesulfobacteriota</taxon>
        <taxon>Desulfobulbia</taxon>
        <taxon>Desulfobulbales</taxon>
        <taxon>Desulfobulbaceae</taxon>
        <taxon>Desulfobulbus</taxon>
    </lineage>
</organism>